<comment type="similarity">
    <text evidence="8">Belongs to the dicarboxylate/amino acid:cation symporter (DAACS) (TC 2.A.23) family.</text>
</comment>
<feature type="region of interest" description="Disordered" evidence="9">
    <location>
        <begin position="533"/>
        <end position="583"/>
    </location>
</feature>
<feature type="transmembrane region" description="Helical" evidence="8">
    <location>
        <begin position="328"/>
        <end position="354"/>
    </location>
</feature>
<dbReference type="Pfam" id="PF00375">
    <property type="entry name" value="SDF"/>
    <property type="match status" value="1"/>
</dbReference>
<dbReference type="InterPro" id="IPR018107">
    <property type="entry name" value="Na-dicarboxylate_symporter_CS"/>
</dbReference>
<feature type="transmembrane region" description="Helical" evidence="8">
    <location>
        <begin position="293"/>
        <end position="316"/>
    </location>
</feature>
<reference evidence="10 12" key="2">
    <citation type="journal article" date="2013" name="Nature">
        <title>Insights into bilaterian evolution from three spiralian genomes.</title>
        <authorList>
            <person name="Simakov O."/>
            <person name="Marletaz F."/>
            <person name="Cho S.J."/>
            <person name="Edsinger-Gonzales E."/>
            <person name="Havlak P."/>
            <person name="Hellsten U."/>
            <person name="Kuo D.H."/>
            <person name="Larsson T."/>
            <person name="Lv J."/>
            <person name="Arendt D."/>
            <person name="Savage R."/>
            <person name="Osoegawa K."/>
            <person name="de Jong P."/>
            <person name="Grimwood J."/>
            <person name="Chapman J.A."/>
            <person name="Shapiro H."/>
            <person name="Aerts A."/>
            <person name="Otillar R.P."/>
            <person name="Terry A.Y."/>
            <person name="Boore J.L."/>
            <person name="Grigoriev I.V."/>
            <person name="Lindberg D.R."/>
            <person name="Seaver E.C."/>
            <person name="Weisblat D.A."/>
            <person name="Putnam N.H."/>
            <person name="Rokhsar D.S."/>
        </authorList>
    </citation>
    <scope>NUCLEOTIDE SEQUENCE</scope>
</reference>
<dbReference type="InParanoid" id="T1EF49"/>
<dbReference type="PANTHER" id="PTHR11958:SF63">
    <property type="entry name" value="AMINO ACID TRANSPORTER"/>
    <property type="match status" value="1"/>
</dbReference>
<evidence type="ECO:0000256" key="2">
    <source>
        <dbReference type="ARBA" id="ARBA00022448"/>
    </source>
</evidence>
<dbReference type="GO" id="GO:0015175">
    <property type="term" value="F:neutral L-amino acid transmembrane transporter activity"/>
    <property type="evidence" value="ECO:0000318"/>
    <property type="project" value="GO_Central"/>
</dbReference>
<evidence type="ECO:0000256" key="7">
    <source>
        <dbReference type="ARBA" id="ARBA00023180"/>
    </source>
</evidence>
<reference evidence="12" key="1">
    <citation type="submission" date="2012-12" db="EMBL/GenBank/DDBJ databases">
        <authorList>
            <person name="Hellsten U."/>
            <person name="Grimwood J."/>
            <person name="Chapman J.A."/>
            <person name="Shapiro H."/>
            <person name="Aerts A."/>
            <person name="Otillar R.P."/>
            <person name="Terry A.Y."/>
            <person name="Boore J.L."/>
            <person name="Simakov O."/>
            <person name="Marletaz F."/>
            <person name="Cho S.-J."/>
            <person name="Edsinger-Gonzales E."/>
            <person name="Havlak P."/>
            <person name="Kuo D.-H."/>
            <person name="Larsson T."/>
            <person name="Lv J."/>
            <person name="Arendt D."/>
            <person name="Savage R."/>
            <person name="Osoegawa K."/>
            <person name="de Jong P."/>
            <person name="Lindberg D.R."/>
            <person name="Seaver E.C."/>
            <person name="Weisblat D.A."/>
            <person name="Putnam N.H."/>
            <person name="Grigoriev I.V."/>
            <person name="Rokhsar D.S."/>
        </authorList>
    </citation>
    <scope>NUCLEOTIDE SEQUENCE</scope>
</reference>
<dbReference type="GO" id="GO:0015501">
    <property type="term" value="F:glutamate:sodium symporter activity"/>
    <property type="evidence" value="ECO:0000318"/>
    <property type="project" value="GO_Central"/>
</dbReference>
<keyword evidence="2 8" id="KW-0813">Transport</keyword>
<dbReference type="Gene3D" id="1.10.3860.10">
    <property type="entry name" value="Sodium:dicarboxylate symporter"/>
    <property type="match status" value="1"/>
</dbReference>
<evidence type="ECO:0000256" key="8">
    <source>
        <dbReference type="RuleBase" id="RU361216"/>
    </source>
</evidence>
<evidence type="ECO:0000313" key="11">
    <source>
        <dbReference type="EnsemblMetazoa" id="HelroP110739"/>
    </source>
</evidence>
<organism evidence="11 12">
    <name type="scientific">Helobdella robusta</name>
    <name type="common">Californian leech</name>
    <dbReference type="NCBI Taxonomy" id="6412"/>
    <lineage>
        <taxon>Eukaryota</taxon>
        <taxon>Metazoa</taxon>
        <taxon>Spiralia</taxon>
        <taxon>Lophotrochozoa</taxon>
        <taxon>Annelida</taxon>
        <taxon>Clitellata</taxon>
        <taxon>Hirudinea</taxon>
        <taxon>Rhynchobdellida</taxon>
        <taxon>Glossiphoniidae</taxon>
        <taxon>Helobdella</taxon>
    </lineage>
</organism>
<name>T1EF49_HELRO</name>
<feature type="compositionally biased region" description="Pro residues" evidence="9">
    <location>
        <begin position="16"/>
        <end position="29"/>
    </location>
</feature>
<dbReference type="InterPro" id="IPR036458">
    <property type="entry name" value="Na:dicarbo_symporter_sf"/>
</dbReference>
<dbReference type="GO" id="GO:0005886">
    <property type="term" value="C:plasma membrane"/>
    <property type="evidence" value="ECO:0000318"/>
    <property type="project" value="GO_Central"/>
</dbReference>
<feature type="transmembrane region" description="Helical" evidence="8">
    <location>
        <begin position="61"/>
        <end position="81"/>
    </location>
</feature>
<dbReference type="GO" id="GO:0015813">
    <property type="term" value="P:L-glutamate transmembrane transport"/>
    <property type="evidence" value="ECO:0000318"/>
    <property type="project" value="GO_Central"/>
</dbReference>
<evidence type="ECO:0000256" key="3">
    <source>
        <dbReference type="ARBA" id="ARBA00022692"/>
    </source>
</evidence>
<evidence type="ECO:0000256" key="5">
    <source>
        <dbReference type="ARBA" id="ARBA00022989"/>
    </source>
</evidence>
<dbReference type="InterPro" id="IPR001991">
    <property type="entry name" value="Na-dicarboxylate_symporter"/>
</dbReference>
<dbReference type="OrthoDB" id="5877963at2759"/>
<dbReference type="FunCoup" id="T1EF49">
    <property type="interactions" value="96"/>
</dbReference>
<keyword evidence="4 8" id="KW-0769">Symport</keyword>
<dbReference type="KEGG" id="hro:HELRODRAFT_110739"/>
<accession>T1EF49</accession>
<dbReference type="HOGENOM" id="CLU_019375_3_2_1"/>
<gene>
    <name evidence="11" type="primary">20195201</name>
    <name evidence="10" type="ORF">HELRODRAFT_110739</name>
</gene>
<evidence type="ECO:0000256" key="6">
    <source>
        <dbReference type="ARBA" id="ARBA00023136"/>
    </source>
</evidence>
<keyword evidence="5 8" id="KW-1133">Transmembrane helix</keyword>
<feature type="compositionally biased region" description="Basic and acidic residues" evidence="9">
    <location>
        <begin position="535"/>
        <end position="556"/>
    </location>
</feature>
<dbReference type="EMBL" id="KB096222">
    <property type="protein sequence ID" value="ESO07255.1"/>
    <property type="molecule type" value="Genomic_DNA"/>
</dbReference>
<keyword evidence="7" id="KW-0325">Glycoprotein</keyword>
<dbReference type="CTD" id="20195201"/>
<reference evidence="11" key="3">
    <citation type="submission" date="2015-06" db="UniProtKB">
        <authorList>
            <consortium name="EnsemblMetazoa"/>
        </authorList>
    </citation>
    <scope>IDENTIFICATION</scope>
</reference>
<dbReference type="InterPro" id="IPR050746">
    <property type="entry name" value="DAACS"/>
</dbReference>
<dbReference type="GeneID" id="20195201"/>
<dbReference type="EMBL" id="AMQM01003597">
    <property type="status" value="NOT_ANNOTATED_CDS"/>
    <property type="molecule type" value="Genomic_DNA"/>
</dbReference>
<dbReference type="EnsemblMetazoa" id="HelroT110739">
    <property type="protein sequence ID" value="HelroP110739"/>
    <property type="gene ID" value="HelroG110739"/>
</dbReference>
<feature type="transmembrane region" description="Helical" evidence="8">
    <location>
        <begin position="108"/>
        <end position="129"/>
    </location>
</feature>
<keyword evidence="6 8" id="KW-0472">Membrane</keyword>
<dbReference type="STRING" id="6412.T1EF49"/>
<feature type="transmembrane region" description="Helical" evidence="8">
    <location>
        <begin position="141"/>
        <end position="162"/>
    </location>
</feature>
<dbReference type="GO" id="GO:0005313">
    <property type="term" value="F:L-glutamate transmembrane transporter activity"/>
    <property type="evidence" value="ECO:0000318"/>
    <property type="project" value="GO_Central"/>
</dbReference>
<keyword evidence="12" id="KW-1185">Reference proteome</keyword>
<keyword evidence="3 8" id="KW-0812">Transmembrane</keyword>
<feature type="region of interest" description="Disordered" evidence="9">
    <location>
        <begin position="1"/>
        <end position="44"/>
    </location>
</feature>
<dbReference type="Proteomes" id="UP000015101">
    <property type="component" value="Unassembled WGS sequence"/>
</dbReference>
<proteinExistence type="inferred from homology"/>
<dbReference type="RefSeq" id="XP_009014633.1">
    <property type="nucleotide sequence ID" value="XM_009016385.1"/>
</dbReference>
<dbReference type="eggNOG" id="KOG3787">
    <property type="taxonomic scope" value="Eukaryota"/>
</dbReference>
<evidence type="ECO:0000256" key="1">
    <source>
        <dbReference type="ARBA" id="ARBA00004141"/>
    </source>
</evidence>
<dbReference type="PANTHER" id="PTHR11958">
    <property type="entry name" value="SODIUM/DICARBOXYLATE SYMPORTER-RELATED"/>
    <property type="match status" value="1"/>
</dbReference>
<comment type="subcellular location">
    <subcellularLocation>
        <location evidence="1 8">Membrane</location>
        <topology evidence="1 8">Multi-pass membrane protein</topology>
    </subcellularLocation>
</comment>
<dbReference type="SUPFAM" id="SSF118215">
    <property type="entry name" value="Proton glutamate symport protein"/>
    <property type="match status" value="1"/>
</dbReference>
<protein>
    <recommendedName>
        <fullName evidence="8">Amino acid transporter</fullName>
    </recommendedName>
</protein>
<dbReference type="AlphaFoldDB" id="T1EF49"/>
<dbReference type="PROSITE" id="PS00714">
    <property type="entry name" value="NA_DICARBOXYL_SYMP_2"/>
    <property type="match status" value="1"/>
</dbReference>
<evidence type="ECO:0000256" key="9">
    <source>
        <dbReference type="SAM" id="MobiDB-lite"/>
    </source>
</evidence>
<feature type="region of interest" description="Disordered" evidence="9">
    <location>
        <begin position="609"/>
        <end position="631"/>
    </location>
</feature>
<sequence length="665" mass="72723">MPLSMHPAKNSKMSTEPPPPAPPALPLPEQPTATNTQTLPPTPPRTIKSTLSLIFRRIRPYLLVIFLIFSLIIGIVTGIVMRNNNATADWTSRQFIYFKFPGDLLMRALKALVLPLIVSSLISGLASLDLKTSGKIGVYSIVYYVLTTCLAVINGIILVTSIQPGFKANSATNQTAADKKTEQASMGDSFLDLLRNLIPDNIVEAAFRQSKTKLIPITNSFFHPDNHHHYHPHHHHNHHYNPTLYDISVIKEDGSNVLGLVLFSLALGVAVAKLGELGRPFAQMCTGLAEASMILVTLVIWYSPIGIIFLIAHEIIRMDNPMASLFSLGWYMLTVLVGLLTHGFIVLPLIYFIAVRKNPFRYMLQMSQAMLTAFGTASSSATLPVTYRCLEDNLKVDRRVTRFMLPVGATINMDGTALYEAVAAIFIAQANHLHLNIAQILAVSLTATLASIGAASIPQAGLVTMVIVLSAVGLPAEEVTKILAIDWLLDRFRTAINVEGDAIGAGIVHHLCRKQLDQGMEDPTGDDEIAIEITNDGHDGGNRSSSDVRGDNDVRGGRRRGSGGGKEFENRVKNGGHLSNFNKNSTLESGKAYLIDAYDVIDDYENYNNNNNNKNNNNKNNNNYNKNNKNVVNNGDVVYLDRGTDDGDDDDDGCGDGNDLYMTSV</sequence>
<evidence type="ECO:0000313" key="10">
    <source>
        <dbReference type="EMBL" id="ESO07255.1"/>
    </source>
</evidence>
<dbReference type="PRINTS" id="PR00173">
    <property type="entry name" value="EDTRNSPORT"/>
</dbReference>
<evidence type="ECO:0000313" key="12">
    <source>
        <dbReference type="Proteomes" id="UP000015101"/>
    </source>
</evidence>
<evidence type="ECO:0000256" key="4">
    <source>
        <dbReference type="ARBA" id="ARBA00022847"/>
    </source>
</evidence>